<dbReference type="PRINTS" id="PR00811">
    <property type="entry name" value="BCTERIALGSPD"/>
</dbReference>
<gene>
    <name evidence="15" type="primary">gspD</name>
    <name evidence="15" type="ORF">H7965_16965</name>
</gene>
<dbReference type="InterPro" id="IPR038591">
    <property type="entry name" value="NolW-like_sf"/>
</dbReference>
<feature type="compositionally biased region" description="Low complexity" evidence="11">
    <location>
        <begin position="454"/>
        <end position="481"/>
    </location>
</feature>
<organism evidence="15 16">
    <name type="scientific">Siccirubricoccus deserti</name>
    <dbReference type="NCBI Taxonomy" id="2013562"/>
    <lineage>
        <taxon>Bacteria</taxon>
        <taxon>Pseudomonadati</taxon>
        <taxon>Pseudomonadota</taxon>
        <taxon>Alphaproteobacteria</taxon>
        <taxon>Acetobacterales</taxon>
        <taxon>Roseomonadaceae</taxon>
        <taxon>Siccirubricoccus</taxon>
    </lineage>
</organism>
<evidence type="ECO:0000256" key="5">
    <source>
        <dbReference type="ARBA" id="ARBA00022692"/>
    </source>
</evidence>
<evidence type="ECO:0000256" key="2">
    <source>
        <dbReference type="ARBA" id="ARBA00006980"/>
    </source>
</evidence>
<dbReference type="Gene3D" id="3.55.50.30">
    <property type="match status" value="1"/>
</dbReference>
<accession>A0A9X0QZP4</accession>
<dbReference type="Pfam" id="PF03958">
    <property type="entry name" value="Secretin_N"/>
    <property type="match status" value="2"/>
</dbReference>
<evidence type="ECO:0000256" key="7">
    <source>
        <dbReference type="ARBA" id="ARBA00022927"/>
    </source>
</evidence>
<evidence type="ECO:0000256" key="11">
    <source>
        <dbReference type="SAM" id="MobiDB-lite"/>
    </source>
</evidence>
<keyword evidence="8" id="KW-0472">Membrane</keyword>
<keyword evidence="7" id="KW-0653">Protein transport</keyword>
<proteinExistence type="inferred from homology"/>
<feature type="domain" description="NolW-like" evidence="13">
    <location>
        <begin position="215"/>
        <end position="272"/>
    </location>
</feature>
<keyword evidence="4" id="KW-1134">Transmembrane beta strand</keyword>
<dbReference type="GO" id="GO:0015628">
    <property type="term" value="P:protein secretion by the type II secretion system"/>
    <property type="evidence" value="ECO:0007669"/>
    <property type="project" value="InterPro"/>
</dbReference>
<dbReference type="EMBL" id="JACOMF010000021">
    <property type="protein sequence ID" value="MBC4017009.1"/>
    <property type="molecule type" value="Genomic_DNA"/>
</dbReference>
<dbReference type="PANTHER" id="PTHR30332:SF25">
    <property type="entry name" value="SECRETIN XPSD"/>
    <property type="match status" value="1"/>
</dbReference>
<feature type="domain" description="NolW-like" evidence="13">
    <location>
        <begin position="356"/>
        <end position="528"/>
    </location>
</feature>
<evidence type="ECO:0000256" key="1">
    <source>
        <dbReference type="ARBA" id="ARBA00004442"/>
    </source>
</evidence>
<dbReference type="InterPro" id="IPR005644">
    <property type="entry name" value="NolW-like"/>
</dbReference>
<evidence type="ECO:0000259" key="14">
    <source>
        <dbReference type="Pfam" id="PF21305"/>
    </source>
</evidence>
<dbReference type="Pfam" id="PF00263">
    <property type="entry name" value="Secretin"/>
    <property type="match status" value="1"/>
</dbReference>
<feature type="region of interest" description="Disordered" evidence="11">
    <location>
        <begin position="447"/>
        <end position="490"/>
    </location>
</feature>
<dbReference type="InterPro" id="IPR049371">
    <property type="entry name" value="GspD-like_N0"/>
</dbReference>
<keyword evidence="6" id="KW-0732">Signal</keyword>
<sequence>MPFASARPEAAISPAASGTPCLGLVDPRSAGRQPGRHVPPAHHGRAAGALLRGLLALLASGCTPPETSAISAFPGQPPVGSAAAPPRINSIVGTPTAAGVPQIAYGRPAEPPSPPGPAPQQGGDISLDFAGTDIREVAAQILGTILRENYTIDPAVQGTATLRTVQPLARSQLLPTLQALLAQNGAALVRSGTLYRIVPAAQAPATAASEGVGGTTVVMLRHAAAEELARVLQPYVTEGSRIIADPARNALLVGGDPQARESLLSLVRSFDIDLLAGQSYALLPVGVGDVRDVTTALQEALRAAVGGAGGQVRVVPMARVNAVLVVAQQPRAIDEARRIHALIDRTRQQTIRSWHVHYLQNSTANDVAYLLQQAFTPNNVTAQPTRALRGATGAGAASGPGEAAGGGGVTAITGRPAMGGTGFGRGFGTGGTSGGSGLGAAGLANATPGGGSTAGSTPILLGQGQPPAGPAAPANPLLGPLDPSGVEANPDSLRIIPDPQNNALLFYGTRREVGTVEAMLRKIDILPLQVRIDAVIAEVTLNDALQYGTQFFFRSGGLNGVLSAAQGGFNPAQIAFNTTLPGFILSGTRATGVPMAITALQDVTTVNVLSSPQLMVVDNHTARLQVGDVVPYLSQTSQSVITPNAPVVSSINYQQTGVIIEITPRVNSGGLVTLDVMQNVSDVARGITTQGINSPTFQERSVVSRVVVQDGQTVGLAGLIRDNVNVGNQGIPWLKDVPLLGALAGQQSNTRQRTELLIMITPRVMRDQREARALTEDLREQLINAAAVPDRLDNLPTSGSPDPNARLRRRIGLPN</sequence>
<evidence type="ECO:0000259" key="13">
    <source>
        <dbReference type="Pfam" id="PF03958"/>
    </source>
</evidence>
<feature type="region of interest" description="Disordered" evidence="11">
    <location>
        <begin position="1"/>
        <end position="43"/>
    </location>
</feature>
<reference evidence="15" key="1">
    <citation type="submission" date="2020-08" db="EMBL/GenBank/DDBJ databases">
        <authorList>
            <person name="Hu Y."/>
            <person name="Nguyen S.V."/>
            <person name="Li F."/>
            <person name="Fanning S."/>
        </authorList>
    </citation>
    <scope>NUCLEOTIDE SEQUENCE</scope>
    <source>
        <strain evidence="15">SYSU D8009</strain>
    </source>
</reference>
<evidence type="ECO:0000256" key="6">
    <source>
        <dbReference type="ARBA" id="ARBA00022729"/>
    </source>
</evidence>
<evidence type="ECO:0000256" key="10">
    <source>
        <dbReference type="RuleBase" id="RU004004"/>
    </source>
</evidence>
<feature type="domain" description="Type II/III secretion system secretin-like" evidence="12">
    <location>
        <begin position="599"/>
        <end position="766"/>
    </location>
</feature>
<dbReference type="InterPro" id="IPR050810">
    <property type="entry name" value="Bact_Secretion_Sys_Channel"/>
</dbReference>
<dbReference type="AlphaFoldDB" id="A0A9X0QZP4"/>
<evidence type="ECO:0000256" key="8">
    <source>
        <dbReference type="ARBA" id="ARBA00023136"/>
    </source>
</evidence>
<feature type="compositionally biased region" description="Basic residues" evidence="11">
    <location>
        <begin position="806"/>
        <end position="815"/>
    </location>
</feature>
<dbReference type="Pfam" id="PF21305">
    <property type="entry name" value="type_II_gspD_N0"/>
    <property type="match status" value="1"/>
</dbReference>
<protein>
    <submittedName>
        <fullName evidence="15">Type II secretion system secretin GspD</fullName>
    </submittedName>
</protein>
<dbReference type="NCBIfam" id="TIGR02517">
    <property type="entry name" value="type_II_gspD"/>
    <property type="match status" value="1"/>
</dbReference>
<comment type="caution">
    <text evidence="15">The sequence shown here is derived from an EMBL/GenBank/DDBJ whole genome shotgun (WGS) entry which is preliminary data.</text>
</comment>
<dbReference type="InterPro" id="IPR013356">
    <property type="entry name" value="T2SS_GspD"/>
</dbReference>
<dbReference type="InterPro" id="IPR004846">
    <property type="entry name" value="T2SS/T3SS_dom"/>
</dbReference>
<keyword evidence="9" id="KW-0998">Cell outer membrane</keyword>
<evidence type="ECO:0000313" key="16">
    <source>
        <dbReference type="Proteomes" id="UP000600101"/>
    </source>
</evidence>
<keyword evidence="5" id="KW-0812">Transmembrane</keyword>
<comment type="similarity">
    <text evidence="2">Belongs to the bacterial secretin family. GSP D subfamily.</text>
</comment>
<dbReference type="Proteomes" id="UP000600101">
    <property type="component" value="Unassembled WGS sequence"/>
</dbReference>
<dbReference type="InterPro" id="IPR001775">
    <property type="entry name" value="GspD/PilQ"/>
</dbReference>
<dbReference type="GO" id="GO:0009279">
    <property type="term" value="C:cell outer membrane"/>
    <property type="evidence" value="ECO:0007669"/>
    <property type="project" value="UniProtKB-SubCell"/>
</dbReference>
<comment type="subcellular location">
    <subcellularLocation>
        <location evidence="1 10">Cell outer membrane</location>
    </subcellularLocation>
</comment>
<dbReference type="PANTHER" id="PTHR30332">
    <property type="entry name" value="PROBABLE GENERAL SECRETION PATHWAY PROTEIN D"/>
    <property type="match status" value="1"/>
</dbReference>
<keyword evidence="16" id="KW-1185">Reference proteome</keyword>
<feature type="region of interest" description="Disordered" evidence="11">
    <location>
        <begin position="101"/>
        <end position="127"/>
    </location>
</feature>
<dbReference type="Gene3D" id="3.30.1370.120">
    <property type="match status" value="2"/>
</dbReference>
<evidence type="ECO:0000313" key="15">
    <source>
        <dbReference type="EMBL" id="MBC4017009.1"/>
    </source>
</evidence>
<keyword evidence="3 10" id="KW-0813">Transport</keyword>
<evidence type="ECO:0000256" key="4">
    <source>
        <dbReference type="ARBA" id="ARBA00022452"/>
    </source>
</evidence>
<evidence type="ECO:0000256" key="9">
    <source>
        <dbReference type="ARBA" id="ARBA00023237"/>
    </source>
</evidence>
<evidence type="ECO:0000256" key="3">
    <source>
        <dbReference type="ARBA" id="ARBA00022448"/>
    </source>
</evidence>
<evidence type="ECO:0000259" key="12">
    <source>
        <dbReference type="Pfam" id="PF00263"/>
    </source>
</evidence>
<dbReference type="GO" id="GO:0015627">
    <property type="term" value="C:type II protein secretion system complex"/>
    <property type="evidence" value="ECO:0007669"/>
    <property type="project" value="InterPro"/>
</dbReference>
<feature type="region of interest" description="Disordered" evidence="11">
    <location>
        <begin position="789"/>
        <end position="815"/>
    </location>
</feature>
<feature type="domain" description="GspD-like N0" evidence="14">
    <location>
        <begin position="127"/>
        <end position="197"/>
    </location>
</feature>
<name>A0A9X0QZP4_9PROT</name>
<feature type="compositionally biased region" description="Pro residues" evidence="11">
    <location>
        <begin position="109"/>
        <end position="118"/>
    </location>
</feature>